<dbReference type="Gene3D" id="3.90.1030.10">
    <property type="entry name" value="Ribosomal protein L17"/>
    <property type="match status" value="1"/>
</dbReference>
<evidence type="ECO:0000313" key="5">
    <source>
        <dbReference type="EMBL" id="OMJ83519.1"/>
    </source>
</evidence>
<reference evidence="5 6" key="1">
    <citation type="submission" date="2016-11" db="EMBL/GenBank/DDBJ databases">
        <title>The macronuclear genome of Stentor coeruleus: a giant cell with tiny introns.</title>
        <authorList>
            <person name="Slabodnick M."/>
            <person name="Ruby J.G."/>
            <person name="Reiff S.B."/>
            <person name="Swart E.C."/>
            <person name="Gosai S."/>
            <person name="Prabakaran S."/>
            <person name="Witkowska E."/>
            <person name="Larue G.E."/>
            <person name="Fisher S."/>
            <person name="Freeman R.M."/>
            <person name="Gunawardena J."/>
            <person name="Chu W."/>
            <person name="Stover N.A."/>
            <person name="Gregory B.D."/>
            <person name="Nowacki M."/>
            <person name="Derisi J."/>
            <person name="Roy S.W."/>
            <person name="Marshall W.F."/>
            <person name="Sood P."/>
        </authorList>
    </citation>
    <scope>NUCLEOTIDE SEQUENCE [LARGE SCALE GENOMIC DNA]</scope>
    <source>
        <strain evidence="5">WM001</strain>
    </source>
</reference>
<evidence type="ECO:0000256" key="1">
    <source>
        <dbReference type="ARBA" id="ARBA00008777"/>
    </source>
</evidence>
<dbReference type="Pfam" id="PF01196">
    <property type="entry name" value="Ribosomal_L17"/>
    <property type="match status" value="1"/>
</dbReference>
<dbReference type="PANTHER" id="PTHR14413:SF16">
    <property type="entry name" value="LARGE RIBOSOMAL SUBUNIT PROTEIN BL17M"/>
    <property type="match status" value="1"/>
</dbReference>
<comment type="caution">
    <text evidence="5">The sequence shown here is derived from an EMBL/GenBank/DDBJ whole genome shotgun (WGS) entry which is preliminary data.</text>
</comment>
<dbReference type="GO" id="GO:0015934">
    <property type="term" value="C:large ribosomal subunit"/>
    <property type="evidence" value="ECO:0007669"/>
    <property type="project" value="TreeGrafter"/>
</dbReference>
<dbReference type="Proteomes" id="UP000187209">
    <property type="component" value="Unassembled WGS sequence"/>
</dbReference>
<evidence type="ECO:0008006" key="7">
    <source>
        <dbReference type="Google" id="ProtNLM"/>
    </source>
</evidence>
<comment type="similarity">
    <text evidence="1 4">Belongs to the bacterial ribosomal protein bL17 family.</text>
</comment>
<sequence>MRHGKSLLKLGKKSKPRKRLLRNLVTSLVEHERIITTRAKARAMRGLADKVISIAKKSSLTLEQRKKWLMGILYRKDAVDKVINDLLPRYEAKKGNYTVARHSGYRKGDNAQMSIVEYHGNNYFLYEQEGQKDTYKGKYPDFTLKILREEASFFTEALEKAKTSPDGQEKHKFLERQLERVQRELAFLDKSEIHIA</sequence>
<dbReference type="GO" id="GO:0003735">
    <property type="term" value="F:structural constituent of ribosome"/>
    <property type="evidence" value="ECO:0007669"/>
    <property type="project" value="InterPro"/>
</dbReference>
<dbReference type="OrthoDB" id="286337at2759"/>
<evidence type="ECO:0000313" key="6">
    <source>
        <dbReference type="Proteomes" id="UP000187209"/>
    </source>
</evidence>
<dbReference type="NCBIfam" id="TIGR00059">
    <property type="entry name" value="L17"/>
    <property type="match status" value="1"/>
</dbReference>
<keyword evidence="2 4" id="KW-0689">Ribosomal protein</keyword>
<dbReference type="AlphaFoldDB" id="A0A1R2C3H7"/>
<proteinExistence type="inferred from homology"/>
<evidence type="ECO:0000256" key="3">
    <source>
        <dbReference type="ARBA" id="ARBA00023274"/>
    </source>
</evidence>
<evidence type="ECO:0000256" key="4">
    <source>
        <dbReference type="RuleBase" id="RU000660"/>
    </source>
</evidence>
<protein>
    <recommendedName>
        <fullName evidence="7">Ribosomal protein L17</fullName>
    </recommendedName>
</protein>
<dbReference type="InterPro" id="IPR036373">
    <property type="entry name" value="Ribosomal_bL17_sf"/>
</dbReference>
<gene>
    <name evidence="5" type="ORF">SteCoe_15551</name>
</gene>
<dbReference type="EMBL" id="MPUH01000301">
    <property type="protein sequence ID" value="OMJ83519.1"/>
    <property type="molecule type" value="Genomic_DNA"/>
</dbReference>
<organism evidence="5 6">
    <name type="scientific">Stentor coeruleus</name>
    <dbReference type="NCBI Taxonomy" id="5963"/>
    <lineage>
        <taxon>Eukaryota</taxon>
        <taxon>Sar</taxon>
        <taxon>Alveolata</taxon>
        <taxon>Ciliophora</taxon>
        <taxon>Postciliodesmatophora</taxon>
        <taxon>Heterotrichea</taxon>
        <taxon>Heterotrichida</taxon>
        <taxon>Stentoridae</taxon>
        <taxon>Stentor</taxon>
    </lineage>
</organism>
<keyword evidence="6" id="KW-1185">Reference proteome</keyword>
<dbReference type="InterPro" id="IPR000456">
    <property type="entry name" value="Ribosomal_bL17"/>
</dbReference>
<evidence type="ECO:0000256" key="2">
    <source>
        <dbReference type="ARBA" id="ARBA00022980"/>
    </source>
</evidence>
<accession>A0A1R2C3H7</accession>
<keyword evidence="3 4" id="KW-0687">Ribonucleoprotein</keyword>
<name>A0A1R2C3H7_9CILI</name>
<dbReference type="GO" id="GO:0006412">
    <property type="term" value="P:translation"/>
    <property type="evidence" value="ECO:0007669"/>
    <property type="project" value="InterPro"/>
</dbReference>
<dbReference type="SUPFAM" id="SSF64263">
    <property type="entry name" value="Prokaryotic ribosomal protein L17"/>
    <property type="match status" value="1"/>
</dbReference>
<dbReference type="PANTHER" id="PTHR14413">
    <property type="entry name" value="RIBOSOMAL PROTEIN L17"/>
    <property type="match status" value="1"/>
</dbReference>